<accession>A0A9J5XBQ9</accession>
<gene>
    <name evidence="1" type="ORF">H5410_045479</name>
</gene>
<name>A0A9J5XBQ9_SOLCO</name>
<reference evidence="1 2" key="1">
    <citation type="submission" date="2020-09" db="EMBL/GenBank/DDBJ databases">
        <title>De no assembly of potato wild relative species, Solanum commersonii.</title>
        <authorList>
            <person name="Cho K."/>
        </authorList>
    </citation>
    <scope>NUCLEOTIDE SEQUENCE [LARGE SCALE GENOMIC DNA]</scope>
    <source>
        <strain evidence="1">LZ3.2</strain>
        <tissue evidence="1">Leaf</tissue>
    </source>
</reference>
<sequence length="83" mass="9164">DNCFSRQSSRSILTKLGRSSILFSINNQPLSGDKRRDFTSSLRGGSNNERFVSFVMQNISMKRSLGHFVADMNITPTASSTGC</sequence>
<dbReference type="Proteomes" id="UP000824120">
    <property type="component" value="Chromosome 9"/>
</dbReference>
<evidence type="ECO:0000313" key="1">
    <source>
        <dbReference type="EMBL" id="KAG5585045.1"/>
    </source>
</evidence>
<keyword evidence="2" id="KW-1185">Reference proteome</keyword>
<organism evidence="1 2">
    <name type="scientific">Solanum commersonii</name>
    <name type="common">Commerson's wild potato</name>
    <name type="synonym">Commerson's nightshade</name>
    <dbReference type="NCBI Taxonomy" id="4109"/>
    <lineage>
        <taxon>Eukaryota</taxon>
        <taxon>Viridiplantae</taxon>
        <taxon>Streptophyta</taxon>
        <taxon>Embryophyta</taxon>
        <taxon>Tracheophyta</taxon>
        <taxon>Spermatophyta</taxon>
        <taxon>Magnoliopsida</taxon>
        <taxon>eudicotyledons</taxon>
        <taxon>Gunneridae</taxon>
        <taxon>Pentapetalae</taxon>
        <taxon>asterids</taxon>
        <taxon>lamiids</taxon>
        <taxon>Solanales</taxon>
        <taxon>Solanaceae</taxon>
        <taxon>Solanoideae</taxon>
        <taxon>Solaneae</taxon>
        <taxon>Solanum</taxon>
    </lineage>
</organism>
<comment type="caution">
    <text evidence="1">The sequence shown here is derived from an EMBL/GenBank/DDBJ whole genome shotgun (WGS) entry which is preliminary data.</text>
</comment>
<feature type="non-terminal residue" evidence="1">
    <location>
        <position position="83"/>
    </location>
</feature>
<evidence type="ECO:0000313" key="2">
    <source>
        <dbReference type="Proteomes" id="UP000824120"/>
    </source>
</evidence>
<proteinExistence type="predicted"/>
<dbReference type="AlphaFoldDB" id="A0A9J5XBQ9"/>
<dbReference type="EMBL" id="JACXVP010000009">
    <property type="protein sequence ID" value="KAG5585045.1"/>
    <property type="molecule type" value="Genomic_DNA"/>
</dbReference>
<protein>
    <submittedName>
        <fullName evidence="1">Uncharacterized protein</fullName>
    </submittedName>
</protein>